<proteinExistence type="predicted"/>
<dbReference type="Proteomes" id="UP001575652">
    <property type="component" value="Unassembled WGS sequence"/>
</dbReference>
<dbReference type="InterPro" id="IPR032710">
    <property type="entry name" value="NTF2-like_dom_sf"/>
</dbReference>
<protein>
    <recommendedName>
        <fullName evidence="2">Lipoprotein LpqB N-terminal domain-containing protein</fullName>
    </recommendedName>
</protein>
<keyword evidence="1" id="KW-0812">Transmembrane</keyword>
<evidence type="ECO:0000313" key="4">
    <source>
        <dbReference type="Proteomes" id="UP001575652"/>
    </source>
</evidence>
<reference evidence="3 4" key="1">
    <citation type="submission" date="2024-09" db="EMBL/GenBank/DDBJ databases">
        <authorList>
            <person name="Salinas-Garcia M.A."/>
            <person name="Prieme A."/>
        </authorList>
    </citation>
    <scope>NUCLEOTIDE SEQUENCE [LARGE SCALE GENOMIC DNA]</scope>
    <source>
        <strain evidence="3 4">DSM 21081</strain>
    </source>
</reference>
<dbReference type="EMBL" id="JBHDLJ010000004">
    <property type="protein sequence ID" value="MFB0834449.1"/>
    <property type="molecule type" value="Genomic_DNA"/>
</dbReference>
<dbReference type="Pfam" id="PF25976">
    <property type="entry name" value="LpqB_N"/>
    <property type="match status" value="1"/>
</dbReference>
<evidence type="ECO:0000259" key="2">
    <source>
        <dbReference type="Pfam" id="PF25976"/>
    </source>
</evidence>
<sequence>MDKGRNKPDRTLLVILGVVGALVVVALAVVFTRGEPPLLDESTPQGVVQRYAAAVIEGDEEAASAYLADGAGDCDAFEGTGIGNLRVTLVSATERGDTADVRVVVTVAQDGGPFGASEYDSEGNFDLVRDNGGWLIEGVPWELTICANQGATK</sequence>
<keyword evidence="1" id="KW-0472">Membrane</keyword>
<dbReference type="SUPFAM" id="SSF54427">
    <property type="entry name" value="NTF2-like"/>
    <property type="match status" value="1"/>
</dbReference>
<keyword evidence="1" id="KW-1133">Transmembrane helix</keyword>
<evidence type="ECO:0000256" key="1">
    <source>
        <dbReference type="SAM" id="Phobius"/>
    </source>
</evidence>
<feature type="domain" description="Lipoprotein LpqB N-terminal" evidence="2">
    <location>
        <begin position="40"/>
        <end position="148"/>
    </location>
</feature>
<dbReference type="InterPro" id="IPR059026">
    <property type="entry name" value="LpqB_N"/>
</dbReference>
<evidence type="ECO:0000313" key="3">
    <source>
        <dbReference type="EMBL" id="MFB0834449.1"/>
    </source>
</evidence>
<feature type="transmembrane region" description="Helical" evidence="1">
    <location>
        <begin position="12"/>
        <end position="31"/>
    </location>
</feature>
<organism evidence="3 4">
    <name type="scientific">Arthrobacter halodurans</name>
    <dbReference type="NCBI Taxonomy" id="516699"/>
    <lineage>
        <taxon>Bacteria</taxon>
        <taxon>Bacillati</taxon>
        <taxon>Actinomycetota</taxon>
        <taxon>Actinomycetes</taxon>
        <taxon>Micrococcales</taxon>
        <taxon>Micrococcaceae</taxon>
        <taxon>Arthrobacter</taxon>
    </lineage>
</organism>
<name>A0ABV4ULC6_9MICC</name>
<gene>
    <name evidence="3" type="ORF">ACETWP_07605</name>
</gene>
<comment type="caution">
    <text evidence="3">The sequence shown here is derived from an EMBL/GenBank/DDBJ whole genome shotgun (WGS) entry which is preliminary data.</text>
</comment>
<dbReference type="RefSeq" id="WP_373971614.1">
    <property type="nucleotide sequence ID" value="NZ_JBHDLJ010000004.1"/>
</dbReference>
<accession>A0ABV4ULC6</accession>
<keyword evidence="4" id="KW-1185">Reference proteome</keyword>